<evidence type="ECO:0000313" key="11">
    <source>
        <dbReference type="EMBL" id="GMT02703.1"/>
    </source>
</evidence>
<evidence type="ECO:0000256" key="3">
    <source>
        <dbReference type="ARBA" id="ARBA00022703"/>
    </source>
</evidence>
<dbReference type="Pfam" id="PF16019">
    <property type="entry name" value="CSRNP_N"/>
    <property type="match status" value="2"/>
</dbReference>
<dbReference type="InterPro" id="IPR031972">
    <property type="entry name" value="CSRNP_N"/>
</dbReference>
<feature type="region of interest" description="Disordered" evidence="9">
    <location>
        <begin position="361"/>
        <end position="382"/>
    </location>
</feature>
<sequence length="982" mass="106323">IEFKRREMVDDQPRYGLRSSPMKAVTSPRNPSSPNRLGLANTQSALPNICDESIDRAPSTCASRKLSFGASSKALVTSSANLVGSALSSTNIGLRSLRTNATFFSLSTANFIPRVRSTVCLPVAPLQQKASSDQSAPAAQLLNSRESQFAPPSTTADSQDSSLTRSLLAPPSPRRSHSVVGEGPSDGQQTAVRSGGLSRSFATARLHPVAVLQEEFQKSDSSESTSVEQHDQRSEKWSVPPPVPPRRGLSPSTSFASLRPVENSARSTTAIRVRPPSPSRITKTNSGLLRSYSSVVISAAPAATAASESLCDADLHNNPVATSLPRRNNYLSTTIKEVRVVTTKTIVIGQKVDTAETSCSRQKSGCLTPSASTTSLRKRPSLPRIARCSSSTNLPISGSTVLPSVAKLSQLPSKDTVVPERISKDAGPPQSPITRSLKRQRLSAGVNSDHADEPMMKTDCFSSQAASTTPSNITPTASFFLRDDSSASATSMTDRANGQRLSLFGDGSESRLPKGTSESTPKPARRSKKMRRLEMDSGEVDDEARELALENITKARSGRPRARDSPCSVEETRGDATPSSRRVIEEEMTGGSIGVDYASNYGLVTPITLPPAPERSALKKEKHEQCSRSVRFAHAHVFLFRREQGYLCVPSTGEVCLGMEARHHDDELHRLDGHEEEGMLEMDKKDPFARVRMPSHSSPRRLTLGEKYTARHIEPLTSKQRNKILKTNGVEIDRDVLNRPENESIRQSRRECGCSCEGGRCMPESCECSRNGIACQVDTEEGPFPCRCRADSCQNDQGRVEFNQIHVYTHYQTTFARLRMSQRKGESAVGSPSYIRFPEDDGEGPRHNATSYLATPPPAIYQSPSSASRPLKDAVETPKLAMCSPLGQCTPPMQQQQQPAGSDAGMDVAAPHTRFPVTPVYKKYGGGGEMSLSRLAIFKATSSSMAPSIQDQSPHATASDALDESMDTSAYATPPESNSPEF</sequence>
<feature type="compositionally biased region" description="Polar residues" evidence="9">
    <location>
        <begin position="943"/>
        <end position="956"/>
    </location>
</feature>
<evidence type="ECO:0000256" key="1">
    <source>
        <dbReference type="ARBA" id="ARBA00004123"/>
    </source>
</evidence>
<accession>A0AAV5U7T5</accession>
<evidence type="ECO:0000256" key="6">
    <source>
        <dbReference type="ARBA" id="ARBA00023159"/>
    </source>
</evidence>
<organism evidence="11 12">
    <name type="scientific">Pristionchus entomophagus</name>
    <dbReference type="NCBI Taxonomy" id="358040"/>
    <lineage>
        <taxon>Eukaryota</taxon>
        <taxon>Metazoa</taxon>
        <taxon>Ecdysozoa</taxon>
        <taxon>Nematoda</taxon>
        <taxon>Chromadorea</taxon>
        <taxon>Rhabditida</taxon>
        <taxon>Rhabditina</taxon>
        <taxon>Diplogasteromorpha</taxon>
        <taxon>Diplogasteroidea</taxon>
        <taxon>Neodiplogasteridae</taxon>
        <taxon>Pristionchus</taxon>
    </lineage>
</organism>
<dbReference type="Proteomes" id="UP001432027">
    <property type="component" value="Unassembled WGS sequence"/>
</dbReference>
<feature type="region of interest" description="Disordered" evidence="9">
    <location>
        <begin position="489"/>
        <end position="579"/>
    </location>
</feature>
<feature type="compositionally biased region" description="Polar residues" evidence="9">
    <location>
        <begin position="27"/>
        <end position="37"/>
    </location>
</feature>
<dbReference type="PANTHER" id="PTHR13580">
    <property type="entry name" value="TGF-BETA INDUCED APOPTOSIS PROTEIN"/>
    <property type="match status" value="1"/>
</dbReference>
<comment type="caution">
    <text evidence="11">The sequence shown here is derived from an EMBL/GenBank/DDBJ whole genome shotgun (WGS) entry which is preliminary data.</text>
</comment>
<feature type="region of interest" description="Disordered" evidence="9">
    <location>
        <begin position="414"/>
        <end position="455"/>
    </location>
</feature>
<reference evidence="11" key="1">
    <citation type="submission" date="2023-10" db="EMBL/GenBank/DDBJ databases">
        <title>Genome assembly of Pristionchus species.</title>
        <authorList>
            <person name="Yoshida K."/>
            <person name="Sommer R.J."/>
        </authorList>
    </citation>
    <scope>NUCLEOTIDE SEQUENCE</scope>
    <source>
        <strain evidence="11">RS0144</strain>
    </source>
</reference>
<feature type="compositionally biased region" description="Polar residues" evidence="9">
    <location>
        <begin position="361"/>
        <end position="375"/>
    </location>
</feature>
<evidence type="ECO:0000256" key="5">
    <source>
        <dbReference type="ARBA" id="ARBA00023125"/>
    </source>
</evidence>
<feature type="region of interest" description="Disordered" evidence="9">
    <location>
        <begin position="145"/>
        <end position="195"/>
    </location>
</feature>
<evidence type="ECO:0000256" key="7">
    <source>
        <dbReference type="ARBA" id="ARBA00023163"/>
    </source>
</evidence>
<name>A0AAV5U7T5_9BILA</name>
<evidence type="ECO:0000259" key="10">
    <source>
        <dbReference type="Pfam" id="PF16019"/>
    </source>
</evidence>
<evidence type="ECO:0000256" key="4">
    <source>
        <dbReference type="ARBA" id="ARBA00023015"/>
    </source>
</evidence>
<evidence type="ECO:0000256" key="8">
    <source>
        <dbReference type="ARBA" id="ARBA00023242"/>
    </source>
</evidence>
<dbReference type="GO" id="GO:0043565">
    <property type="term" value="F:sequence-specific DNA binding"/>
    <property type="evidence" value="ECO:0007669"/>
    <property type="project" value="TreeGrafter"/>
</dbReference>
<proteinExistence type="inferred from homology"/>
<keyword evidence="6" id="KW-0010">Activator</keyword>
<dbReference type="GO" id="GO:0006915">
    <property type="term" value="P:apoptotic process"/>
    <property type="evidence" value="ECO:0007669"/>
    <property type="project" value="UniProtKB-KW"/>
</dbReference>
<protein>
    <recommendedName>
        <fullName evidence="10">Cysteine/serine-rich nuclear protein N-terminal domain-containing protein</fullName>
    </recommendedName>
</protein>
<keyword evidence="7" id="KW-0804">Transcription</keyword>
<evidence type="ECO:0000256" key="2">
    <source>
        <dbReference type="ARBA" id="ARBA00008548"/>
    </source>
</evidence>
<dbReference type="AlphaFoldDB" id="A0AAV5U7T5"/>
<evidence type="ECO:0000256" key="9">
    <source>
        <dbReference type="SAM" id="MobiDB-lite"/>
    </source>
</evidence>
<feature type="region of interest" description="Disordered" evidence="9">
    <location>
        <begin position="215"/>
        <end position="285"/>
    </location>
</feature>
<feature type="region of interest" description="Disordered" evidence="9">
    <location>
        <begin position="9"/>
        <end position="37"/>
    </location>
</feature>
<dbReference type="EMBL" id="BTSX01000005">
    <property type="protein sequence ID" value="GMT02703.1"/>
    <property type="molecule type" value="Genomic_DNA"/>
</dbReference>
<keyword evidence="3" id="KW-0053">Apoptosis</keyword>
<keyword evidence="5" id="KW-0238">DNA-binding</keyword>
<keyword evidence="8" id="KW-0539">Nucleus</keyword>
<dbReference type="GO" id="GO:0005634">
    <property type="term" value="C:nucleus"/>
    <property type="evidence" value="ECO:0007669"/>
    <property type="project" value="UniProtKB-SubCell"/>
</dbReference>
<evidence type="ECO:0000313" key="12">
    <source>
        <dbReference type="Proteomes" id="UP001432027"/>
    </source>
</evidence>
<feature type="compositionally biased region" description="Polar residues" evidence="9">
    <location>
        <begin position="967"/>
        <end position="982"/>
    </location>
</feature>
<feature type="compositionally biased region" description="Polar residues" evidence="9">
    <location>
        <begin position="145"/>
        <end position="165"/>
    </location>
</feature>
<feature type="domain" description="Cysteine/serine-rich nuclear protein N-terminal" evidence="10">
    <location>
        <begin position="711"/>
        <end position="821"/>
    </location>
</feature>
<feature type="non-terminal residue" evidence="11">
    <location>
        <position position="1"/>
    </location>
</feature>
<feature type="domain" description="Cysteine/serine-rich nuclear protein N-terminal" evidence="10">
    <location>
        <begin position="627"/>
        <end position="677"/>
    </location>
</feature>
<keyword evidence="12" id="KW-1185">Reference proteome</keyword>
<comment type="similarity">
    <text evidence="2">Belongs to the AXUD1 family.</text>
</comment>
<comment type="subcellular location">
    <subcellularLocation>
        <location evidence="1">Nucleus</location>
    </subcellularLocation>
</comment>
<dbReference type="GO" id="GO:0000981">
    <property type="term" value="F:DNA-binding transcription factor activity, RNA polymerase II-specific"/>
    <property type="evidence" value="ECO:0007669"/>
    <property type="project" value="TreeGrafter"/>
</dbReference>
<gene>
    <name evidence="11" type="ORF">PENTCL1PPCAC_24877</name>
</gene>
<keyword evidence="4" id="KW-0805">Transcription regulation</keyword>
<dbReference type="PANTHER" id="PTHR13580:SF9">
    <property type="entry name" value="AXIN1 UP-REGULATED 1, ISOFORM A"/>
    <property type="match status" value="1"/>
</dbReference>
<dbReference type="InterPro" id="IPR023260">
    <property type="entry name" value="Cys/Ser-rich_nuc_prot"/>
</dbReference>
<feature type="region of interest" description="Disordered" evidence="9">
    <location>
        <begin position="943"/>
        <end position="982"/>
    </location>
</feature>
<dbReference type="PRINTS" id="PR02031">
    <property type="entry name" value="CYSSERRICHNP"/>
</dbReference>